<accession>A0A9X4PER1</accession>
<gene>
    <name evidence="1" type="ORF">A6A20_11485</name>
</gene>
<name>A0A9X4PER1_9PAST</name>
<organism evidence="1 2">
    <name type="scientific">Volucribacter amazonae</name>
    <dbReference type="NCBI Taxonomy" id="256731"/>
    <lineage>
        <taxon>Bacteria</taxon>
        <taxon>Pseudomonadati</taxon>
        <taxon>Pseudomonadota</taxon>
        <taxon>Gammaproteobacteria</taxon>
        <taxon>Pasteurellales</taxon>
        <taxon>Pasteurellaceae</taxon>
        <taxon>Volucribacter</taxon>
    </lineage>
</organism>
<protein>
    <submittedName>
        <fullName evidence="1">Uncharacterized protein</fullName>
    </submittedName>
</protein>
<dbReference type="Proteomes" id="UP001155500">
    <property type="component" value="Unassembled WGS sequence"/>
</dbReference>
<dbReference type="RefSeq" id="WP_279573571.1">
    <property type="nucleotide sequence ID" value="NZ_LWID01000001.1"/>
</dbReference>
<sequence>MFKVEYLEVFNDYYLLDNKCLIIPELWKPIIWDDSKYLSYIKETVSTEYSNDCYATDYLYIKNISFFDKLKYCGYYSIFTAVDINSSIGTNNKFYLKSIYNDVMNNLVFVGWNPRCSIGSAFTDGRYPIYLLNNNGRYILKKDNSKFNVNCFELLNSREECYEICDINNKLDYDYNENDYWYPTKLYVDINTYSRIIKFIK</sequence>
<reference evidence="1" key="1">
    <citation type="submission" date="2016-03" db="EMBL/GenBank/DDBJ databases">
        <title>Co-evolution between Pasteurellaceae and their hosts.</title>
        <authorList>
            <person name="Hansen M.J."/>
            <person name="Bojesen A.M."/>
            <person name="Planet P."/>
        </authorList>
    </citation>
    <scope>NUCLEOTIDE SEQUENCE</scope>
    <source>
        <strain evidence="1">146/S8/89</strain>
    </source>
</reference>
<comment type="caution">
    <text evidence="1">The sequence shown here is derived from an EMBL/GenBank/DDBJ whole genome shotgun (WGS) entry which is preliminary data.</text>
</comment>
<evidence type="ECO:0000313" key="1">
    <source>
        <dbReference type="EMBL" id="MDG6896221.1"/>
    </source>
</evidence>
<evidence type="ECO:0000313" key="2">
    <source>
        <dbReference type="Proteomes" id="UP001155500"/>
    </source>
</evidence>
<proteinExistence type="predicted"/>
<dbReference type="AlphaFoldDB" id="A0A9X4PER1"/>
<dbReference type="EMBL" id="LWID01000001">
    <property type="protein sequence ID" value="MDG6896221.1"/>
    <property type="molecule type" value="Genomic_DNA"/>
</dbReference>
<keyword evidence="2" id="KW-1185">Reference proteome</keyword>